<evidence type="ECO:0000313" key="6">
    <source>
        <dbReference type="Proteomes" id="UP000606889"/>
    </source>
</evidence>
<dbReference type="SUPFAM" id="SSF53822">
    <property type="entry name" value="Periplasmic binding protein-like I"/>
    <property type="match status" value="1"/>
</dbReference>
<name>A0ABR7EGB0_9FIRM</name>
<dbReference type="Gene3D" id="3.40.50.2300">
    <property type="match status" value="2"/>
</dbReference>
<evidence type="ECO:0000259" key="4">
    <source>
        <dbReference type="PROSITE" id="PS50932"/>
    </source>
</evidence>
<keyword evidence="3" id="KW-0804">Transcription</keyword>
<dbReference type="CDD" id="cd01392">
    <property type="entry name" value="HTH_LacI"/>
    <property type="match status" value="1"/>
</dbReference>
<comment type="caution">
    <text evidence="5">The sequence shown here is derived from an EMBL/GenBank/DDBJ whole genome shotgun (WGS) entry which is preliminary data.</text>
</comment>
<dbReference type="EMBL" id="JACOON010000005">
    <property type="protein sequence ID" value="MBC5648807.1"/>
    <property type="molecule type" value="Genomic_DNA"/>
</dbReference>
<dbReference type="SUPFAM" id="SSF47413">
    <property type="entry name" value="lambda repressor-like DNA-binding domains"/>
    <property type="match status" value="1"/>
</dbReference>
<dbReference type="PROSITE" id="PS00356">
    <property type="entry name" value="HTH_LACI_1"/>
    <property type="match status" value="1"/>
</dbReference>
<sequence>MSERVTIKDIARAANVSVGTVDRALNNRGRISAETSKMIFRIAEEMHYKPNKLASALGKKKTINIAAVFPEQPDYFFGEIERGFRDAQRELSDYGLQIHHIPTENLNPKTQVEVLRKIGREQFDGVLVATGGEGLEGEINRLYDEGVPIATFNSDAVKSKRLFFIGVDYTNSGRVAASLLGKFCQGHGKVAVFKGFKEVFSHRARKKGFVEFLKEEYPEINRVSGRDYADRDDLAYESVKDYLKLHGDVTAVFVTSAPGTVGAGRAIGELPPESRPMLIGYDLNDYTAKLLRDRICWGIIAQAPERQSYYAAKTLLKYILEGSFEENDIVNAKSQIILRENLREYPEYEKYV</sequence>
<dbReference type="Proteomes" id="UP000606889">
    <property type="component" value="Unassembled WGS sequence"/>
</dbReference>
<keyword evidence="1" id="KW-0805">Transcription regulation</keyword>
<dbReference type="InterPro" id="IPR000843">
    <property type="entry name" value="HTH_LacI"/>
</dbReference>
<dbReference type="Pfam" id="PF00356">
    <property type="entry name" value="LacI"/>
    <property type="match status" value="1"/>
</dbReference>
<dbReference type="Gene3D" id="1.10.260.40">
    <property type="entry name" value="lambda repressor-like DNA-binding domains"/>
    <property type="match status" value="1"/>
</dbReference>
<dbReference type="InterPro" id="IPR010982">
    <property type="entry name" value="Lambda_DNA-bd_dom_sf"/>
</dbReference>
<organism evidence="5 6">
    <name type="scientific">Christensenella tenuis</name>
    <dbReference type="NCBI Taxonomy" id="2763033"/>
    <lineage>
        <taxon>Bacteria</taxon>
        <taxon>Bacillati</taxon>
        <taxon>Bacillota</taxon>
        <taxon>Clostridia</taxon>
        <taxon>Christensenellales</taxon>
        <taxon>Christensenellaceae</taxon>
        <taxon>Christensenella</taxon>
    </lineage>
</organism>
<feature type="domain" description="HTH lacI-type" evidence="4">
    <location>
        <begin position="5"/>
        <end position="59"/>
    </location>
</feature>
<keyword evidence="6" id="KW-1185">Reference proteome</keyword>
<proteinExistence type="predicted"/>
<gene>
    <name evidence="5" type="ORF">H8S18_10710</name>
</gene>
<dbReference type="Pfam" id="PF13407">
    <property type="entry name" value="Peripla_BP_4"/>
    <property type="match status" value="1"/>
</dbReference>
<evidence type="ECO:0000313" key="5">
    <source>
        <dbReference type="EMBL" id="MBC5648807.1"/>
    </source>
</evidence>
<dbReference type="PROSITE" id="PS50932">
    <property type="entry name" value="HTH_LACI_2"/>
    <property type="match status" value="1"/>
</dbReference>
<accession>A0ABR7EGB0</accession>
<evidence type="ECO:0000256" key="1">
    <source>
        <dbReference type="ARBA" id="ARBA00023015"/>
    </source>
</evidence>
<evidence type="ECO:0000256" key="2">
    <source>
        <dbReference type="ARBA" id="ARBA00023125"/>
    </source>
</evidence>
<evidence type="ECO:0000256" key="3">
    <source>
        <dbReference type="ARBA" id="ARBA00023163"/>
    </source>
</evidence>
<dbReference type="RefSeq" id="WP_186858258.1">
    <property type="nucleotide sequence ID" value="NZ_JACOON010000005.1"/>
</dbReference>
<dbReference type="PANTHER" id="PTHR30146:SF152">
    <property type="entry name" value="TRANSCRIPTIONAL REGULATORY PROTEIN"/>
    <property type="match status" value="1"/>
</dbReference>
<keyword evidence="2" id="KW-0238">DNA-binding</keyword>
<dbReference type="InterPro" id="IPR028082">
    <property type="entry name" value="Peripla_BP_I"/>
</dbReference>
<dbReference type="PANTHER" id="PTHR30146">
    <property type="entry name" value="LACI-RELATED TRANSCRIPTIONAL REPRESSOR"/>
    <property type="match status" value="1"/>
</dbReference>
<dbReference type="InterPro" id="IPR025997">
    <property type="entry name" value="SBP_2_dom"/>
</dbReference>
<dbReference type="SMART" id="SM00354">
    <property type="entry name" value="HTH_LACI"/>
    <property type="match status" value="1"/>
</dbReference>
<protein>
    <submittedName>
        <fullName evidence="5">Substrate-binding domain-containing protein</fullName>
    </submittedName>
</protein>
<dbReference type="CDD" id="cd06307">
    <property type="entry name" value="PBP1_sugar_binding"/>
    <property type="match status" value="1"/>
</dbReference>
<reference evidence="5 6" key="1">
    <citation type="submission" date="2020-08" db="EMBL/GenBank/DDBJ databases">
        <title>Genome public.</title>
        <authorList>
            <person name="Liu C."/>
            <person name="Sun Q."/>
        </authorList>
    </citation>
    <scope>NUCLEOTIDE SEQUENCE [LARGE SCALE GENOMIC DNA]</scope>
    <source>
        <strain evidence="5 6">NSJ-35</strain>
    </source>
</reference>